<evidence type="ECO:0000256" key="3">
    <source>
        <dbReference type="ARBA" id="ARBA00022438"/>
    </source>
</evidence>
<gene>
    <name evidence="11" type="ORF">METZ01_LOCUS203910</name>
</gene>
<evidence type="ECO:0000313" key="11">
    <source>
        <dbReference type="EMBL" id="SVB51056.1"/>
    </source>
</evidence>
<comment type="cofactor">
    <cofactor evidence="1">
        <name>Zn(2+)</name>
        <dbReference type="ChEBI" id="CHEBI:29105"/>
    </cofactor>
</comment>
<evidence type="ECO:0000256" key="6">
    <source>
        <dbReference type="ARBA" id="ARBA00022801"/>
    </source>
</evidence>
<keyword evidence="4" id="KW-0645">Protease</keyword>
<keyword evidence="6" id="KW-0378">Hydrolase</keyword>
<evidence type="ECO:0000256" key="4">
    <source>
        <dbReference type="ARBA" id="ARBA00022670"/>
    </source>
</evidence>
<dbReference type="PANTHER" id="PTHR11533">
    <property type="entry name" value="PROTEASE M1 ZINC METALLOPROTEASE"/>
    <property type="match status" value="1"/>
</dbReference>
<dbReference type="InterPro" id="IPR042097">
    <property type="entry name" value="Aminopeptidase_N-like_N_sf"/>
</dbReference>
<dbReference type="InterPro" id="IPR014782">
    <property type="entry name" value="Peptidase_M1_dom"/>
</dbReference>
<dbReference type="GO" id="GO:0070006">
    <property type="term" value="F:metalloaminopeptidase activity"/>
    <property type="evidence" value="ECO:0007669"/>
    <property type="project" value="TreeGrafter"/>
</dbReference>
<accession>A0A382EJR6</accession>
<reference evidence="11" key="1">
    <citation type="submission" date="2018-05" db="EMBL/GenBank/DDBJ databases">
        <authorList>
            <person name="Lanie J.A."/>
            <person name="Ng W.-L."/>
            <person name="Kazmierczak K.M."/>
            <person name="Andrzejewski T.M."/>
            <person name="Davidsen T.M."/>
            <person name="Wayne K.J."/>
            <person name="Tettelin H."/>
            <person name="Glass J.I."/>
            <person name="Rusch D."/>
            <person name="Podicherti R."/>
            <person name="Tsui H.-C.T."/>
            <person name="Winkler M.E."/>
        </authorList>
    </citation>
    <scope>NUCLEOTIDE SEQUENCE</scope>
</reference>
<feature type="domain" description="Peptidase M1 membrane alanine aminopeptidase" evidence="9">
    <location>
        <begin position="308"/>
        <end position="449"/>
    </location>
</feature>
<dbReference type="PRINTS" id="PR00756">
    <property type="entry name" value="ALADIPTASE"/>
</dbReference>
<evidence type="ECO:0000256" key="5">
    <source>
        <dbReference type="ARBA" id="ARBA00022723"/>
    </source>
</evidence>
<keyword evidence="7" id="KW-0862">Zinc</keyword>
<dbReference type="GO" id="GO:0005737">
    <property type="term" value="C:cytoplasm"/>
    <property type="evidence" value="ECO:0007669"/>
    <property type="project" value="TreeGrafter"/>
</dbReference>
<dbReference type="EMBL" id="UINC01044936">
    <property type="protein sequence ID" value="SVB51056.1"/>
    <property type="molecule type" value="Genomic_DNA"/>
</dbReference>
<feature type="domain" description="Aminopeptidase N-like N-terminal" evidence="10">
    <location>
        <begin position="52"/>
        <end position="222"/>
    </location>
</feature>
<dbReference type="GO" id="GO:0008270">
    <property type="term" value="F:zinc ion binding"/>
    <property type="evidence" value="ECO:0007669"/>
    <property type="project" value="InterPro"/>
</dbReference>
<dbReference type="InterPro" id="IPR001930">
    <property type="entry name" value="Peptidase_M1"/>
</dbReference>
<dbReference type="CDD" id="cd09603">
    <property type="entry name" value="M1_APN_like"/>
    <property type="match status" value="1"/>
</dbReference>
<keyword evidence="3" id="KW-0031">Aminopeptidase</keyword>
<keyword evidence="8" id="KW-0482">Metalloprotease</keyword>
<keyword evidence="5" id="KW-0479">Metal-binding</keyword>
<dbReference type="InterPro" id="IPR027268">
    <property type="entry name" value="Peptidase_M4/M1_CTD_sf"/>
</dbReference>
<dbReference type="GO" id="GO:0005615">
    <property type="term" value="C:extracellular space"/>
    <property type="evidence" value="ECO:0007669"/>
    <property type="project" value="TreeGrafter"/>
</dbReference>
<evidence type="ECO:0000259" key="10">
    <source>
        <dbReference type="Pfam" id="PF17900"/>
    </source>
</evidence>
<dbReference type="AlphaFoldDB" id="A0A382EJR6"/>
<evidence type="ECO:0000256" key="2">
    <source>
        <dbReference type="ARBA" id="ARBA00010136"/>
    </source>
</evidence>
<evidence type="ECO:0000256" key="1">
    <source>
        <dbReference type="ARBA" id="ARBA00001947"/>
    </source>
</evidence>
<dbReference type="PANTHER" id="PTHR11533:SF174">
    <property type="entry name" value="PUROMYCIN-SENSITIVE AMINOPEPTIDASE-RELATED"/>
    <property type="match status" value="1"/>
</dbReference>
<dbReference type="Pfam" id="PF17900">
    <property type="entry name" value="Peptidase_M1_N"/>
    <property type="match status" value="1"/>
</dbReference>
<sequence>MKLSLLIVFFITIGLGEPAPAIHCQKKHHTSHEKLKFNRDLLPEQNLYDILYYALDVSINPISETISGSVIITLKAKADGITEIILDAADHLAIEDISSAELSIFSHSDDRLTIVYTNSLSEGEEKEIVIHYHGGTGSGVAWEGGIVYSGSQLYSLNCPYGMSDWIPCKDHPSDKANGMDIKVSLPESYVVASNGVRSGITDNGDGTRTHHWIESYPIATYLFNISAASYNETVEYFHYSETDSMPIIYFTTGTVPSGFHYVETALPIFSNLFGLYPFVDEKFAINKVSSTGWAMEHQNNVTTATTSGMTQVHELGHQWFGDKVTTRDWQHGWLNEGFATYSEALYKEATQGTSSYHSYMNQMKWGWNDNNTVFTTDTIGVWDIFDIIIYYKGAWVNHMLRHTVGDSTYFEALRDYLDIYSGGNVVTEDLEAVMESHYGTDLNWFFDQWIYGNGHPEYDFLWAGSLSKLKIGISQQSTGSYPD</sequence>
<evidence type="ECO:0000256" key="7">
    <source>
        <dbReference type="ARBA" id="ARBA00022833"/>
    </source>
</evidence>
<dbReference type="Gene3D" id="1.10.390.10">
    <property type="entry name" value="Neutral Protease Domain 2"/>
    <property type="match status" value="1"/>
</dbReference>
<organism evidence="11">
    <name type="scientific">marine metagenome</name>
    <dbReference type="NCBI Taxonomy" id="408172"/>
    <lineage>
        <taxon>unclassified sequences</taxon>
        <taxon>metagenomes</taxon>
        <taxon>ecological metagenomes</taxon>
    </lineage>
</organism>
<dbReference type="GO" id="GO:0043171">
    <property type="term" value="P:peptide catabolic process"/>
    <property type="evidence" value="ECO:0007669"/>
    <property type="project" value="TreeGrafter"/>
</dbReference>
<proteinExistence type="inferred from homology"/>
<dbReference type="Pfam" id="PF01433">
    <property type="entry name" value="Peptidase_M1"/>
    <property type="match status" value="1"/>
</dbReference>
<dbReference type="GO" id="GO:0016020">
    <property type="term" value="C:membrane"/>
    <property type="evidence" value="ECO:0007669"/>
    <property type="project" value="TreeGrafter"/>
</dbReference>
<feature type="non-terminal residue" evidence="11">
    <location>
        <position position="483"/>
    </location>
</feature>
<dbReference type="InterPro" id="IPR050344">
    <property type="entry name" value="Peptidase_M1_aminopeptidases"/>
</dbReference>
<dbReference type="GO" id="GO:0042277">
    <property type="term" value="F:peptide binding"/>
    <property type="evidence" value="ECO:0007669"/>
    <property type="project" value="TreeGrafter"/>
</dbReference>
<protein>
    <submittedName>
        <fullName evidence="11">Uncharacterized protein</fullName>
    </submittedName>
</protein>
<dbReference type="InterPro" id="IPR045357">
    <property type="entry name" value="Aminopeptidase_N-like_N"/>
</dbReference>
<name>A0A382EJR6_9ZZZZ</name>
<comment type="similarity">
    <text evidence="2">Belongs to the peptidase M1 family.</text>
</comment>
<evidence type="ECO:0000256" key="8">
    <source>
        <dbReference type="ARBA" id="ARBA00023049"/>
    </source>
</evidence>
<dbReference type="SUPFAM" id="SSF55486">
    <property type="entry name" value="Metalloproteases ('zincins'), catalytic domain"/>
    <property type="match status" value="1"/>
</dbReference>
<evidence type="ECO:0000259" key="9">
    <source>
        <dbReference type="Pfam" id="PF01433"/>
    </source>
</evidence>
<dbReference type="SUPFAM" id="SSF63737">
    <property type="entry name" value="Leukotriene A4 hydrolase N-terminal domain"/>
    <property type="match status" value="1"/>
</dbReference>
<dbReference type="GO" id="GO:0006508">
    <property type="term" value="P:proteolysis"/>
    <property type="evidence" value="ECO:0007669"/>
    <property type="project" value="UniProtKB-KW"/>
</dbReference>
<dbReference type="Gene3D" id="2.60.40.1730">
    <property type="entry name" value="tricorn interacting facor f3 domain"/>
    <property type="match status" value="1"/>
</dbReference>